<dbReference type="STRING" id="282301.A0A267F410"/>
<comment type="caution">
    <text evidence="2">The sequence shown here is derived from an EMBL/GenBank/DDBJ whole genome shotgun (WGS) entry which is preliminary data.</text>
</comment>
<evidence type="ECO:0008006" key="4">
    <source>
        <dbReference type="Google" id="ProtNLM"/>
    </source>
</evidence>
<proteinExistence type="predicted"/>
<dbReference type="OrthoDB" id="1915375at2759"/>
<dbReference type="AlphaFoldDB" id="A0A267F410"/>
<gene>
    <name evidence="2" type="ORF">BOX15_Mlig016552g2</name>
</gene>
<feature type="signal peptide" evidence="1">
    <location>
        <begin position="1"/>
        <end position="29"/>
    </location>
</feature>
<dbReference type="Pfam" id="PF16029">
    <property type="entry name" value="DUF4787"/>
    <property type="match status" value="1"/>
</dbReference>
<protein>
    <recommendedName>
        <fullName evidence="4">BPTI/Kunitz inhibitor domain-containing protein</fullName>
    </recommendedName>
</protein>
<dbReference type="InterPro" id="IPR031985">
    <property type="entry name" value="DUF4787"/>
</dbReference>
<dbReference type="PANTHER" id="PTHR35455">
    <property type="entry name" value="UNNAMED PRODUCT"/>
    <property type="match status" value="1"/>
</dbReference>
<keyword evidence="3" id="KW-1185">Reference proteome</keyword>
<evidence type="ECO:0000256" key="1">
    <source>
        <dbReference type="SAM" id="SignalP"/>
    </source>
</evidence>
<accession>A0A267F410</accession>
<evidence type="ECO:0000313" key="3">
    <source>
        <dbReference type="Proteomes" id="UP000215902"/>
    </source>
</evidence>
<dbReference type="PANTHER" id="PTHR35455:SF1">
    <property type="entry name" value="AGAP005842-PA"/>
    <property type="match status" value="1"/>
</dbReference>
<feature type="chain" id="PRO_5012402180" description="BPTI/Kunitz inhibitor domain-containing protein" evidence="1">
    <location>
        <begin position="30"/>
        <end position="113"/>
    </location>
</feature>
<evidence type="ECO:0000313" key="2">
    <source>
        <dbReference type="EMBL" id="PAA68456.1"/>
    </source>
</evidence>
<name>A0A267F410_9PLAT</name>
<keyword evidence="1" id="KW-0732">Signal</keyword>
<dbReference type="Proteomes" id="UP000215902">
    <property type="component" value="Unassembled WGS sequence"/>
</dbReference>
<reference evidence="2 3" key="1">
    <citation type="submission" date="2017-06" db="EMBL/GenBank/DDBJ databases">
        <title>A platform for efficient transgenesis in Macrostomum lignano, a flatworm model organism for stem cell research.</title>
        <authorList>
            <person name="Berezikov E."/>
        </authorList>
    </citation>
    <scope>NUCLEOTIDE SEQUENCE [LARGE SCALE GENOMIC DNA]</scope>
    <source>
        <strain evidence="2">DV1</strain>
        <tissue evidence="2">Whole organism</tissue>
    </source>
</reference>
<sequence>MAAPNNQYTLYKLLIFVLILALVVDFCHSQPPFSYPRYSLKSKQKYQRKVNDRINECRPGCSHISDYLEREKCVRICASKECYNEIYASDELEEDEIDVRYNSFRGCVYTKIK</sequence>
<organism evidence="2 3">
    <name type="scientific">Macrostomum lignano</name>
    <dbReference type="NCBI Taxonomy" id="282301"/>
    <lineage>
        <taxon>Eukaryota</taxon>
        <taxon>Metazoa</taxon>
        <taxon>Spiralia</taxon>
        <taxon>Lophotrochozoa</taxon>
        <taxon>Platyhelminthes</taxon>
        <taxon>Rhabditophora</taxon>
        <taxon>Macrostomorpha</taxon>
        <taxon>Macrostomida</taxon>
        <taxon>Macrostomidae</taxon>
        <taxon>Macrostomum</taxon>
    </lineage>
</organism>
<dbReference type="EMBL" id="NIVC01001393">
    <property type="protein sequence ID" value="PAA68456.1"/>
    <property type="molecule type" value="Genomic_DNA"/>
</dbReference>